<feature type="compositionally biased region" description="Polar residues" evidence="1">
    <location>
        <begin position="88"/>
        <end position="104"/>
    </location>
</feature>
<proteinExistence type="predicted"/>
<evidence type="ECO:0000313" key="2">
    <source>
        <dbReference type="EMBL" id="GMN48510.1"/>
    </source>
</evidence>
<dbReference type="EMBL" id="BTGU01000028">
    <property type="protein sequence ID" value="GMN48510.1"/>
    <property type="molecule type" value="Genomic_DNA"/>
</dbReference>
<gene>
    <name evidence="2" type="ORF">TIFTF001_017685</name>
</gene>
<feature type="region of interest" description="Disordered" evidence="1">
    <location>
        <begin position="43"/>
        <end position="145"/>
    </location>
</feature>
<reference evidence="2" key="1">
    <citation type="submission" date="2023-07" db="EMBL/GenBank/DDBJ databases">
        <title>draft genome sequence of fig (Ficus carica).</title>
        <authorList>
            <person name="Takahashi T."/>
            <person name="Nishimura K."/>
        </authorList>
    </citation>
    <scope>NUCLEOTIDE SEQUENCE</scope>
</reference>
<protein>
    <submittedName>
        <fullName evidence="2">Uncharacterized protein</fullName>
    </submittedName>
</protein>
<dbReference type="Proteomes" id="UP001187192">
    <property type="component" value="Unassembled WGS sequence"/>
</dbReference>
<sequence>MVAVREWHIHWVGSNLSWRQCPLFVSPIYLLSDVVDEDNSANVDEYSEKPNDVVSSITSPNINEYEEKEDKHDQYNYAADEPPAGRYSASTPAQLFDTYTTTGPDQIHHKEAEAEPEPEEKHRYSVPSGGYSETTTELYGDSTST</sequence>
<feature type="non-terminal residue" evidence="2">
    <location>
        <position position="145"/>
    </location>
</feature>
<evidence type="ECO:0000313" key="3">
    <source>
        <dbReference type="Proteomes" id="UP001187192"/>
    </source>
</evidence>
<feature type="compositionally biased region" description="Polar residues" evidence="1">
    <location>
        <begin position="53"/>
        <end position="62"/>
    </location>
</feature>
<organism evidence="2 3">
    <name type="scientific">Ficus carica</name>
    <name type="common">Common fig</name>
    <dbReference type="NCBI Taxonomy" id="3494"/>
    <lineage>
        <taxon>Eukaryota</taxon>
        <taxon>Viridiplantae</taxon>
        <taxon>Streptophyta</taxon>
        <taxon>Embryophyta</taxon>
        <taxon>Tracheophyta</taxon>
        <taxon>Spermatophyta</taxon>
        <taxon>Magnoliopsida</taxon>
        <taxon>eudicotyledons</taxon>
        <taxon>Gunneridae</taxon>
        <taxon>Pentapetalae</taxon>
        <taxon>rosids</taxon>
        <taxon>fabids</taxon>
        <taxon>Rosales</taxon>
        <taxon>Moraceae</taxon>
        <taxon>Ficeae</taxon>
        <taxon>Ficus</taxon>
    </lineage>
</organism>
<keyword evidence="3" id="KW-1185">Reference proteome</keyword>
<name>A0AA88AB39_FICCA</name>
<accession>A0AA88AB39</accession>
<dbReference type="AlphaFoldDB" id="A0AA88AB39"/>
<comment type="caution">
    <text evidence="2">The sequence shown here is derived from an EMBL/GenBank/DDBJ whole genome shotgun (WGS) entry which is preliminary data.</text>
</comment>
<feature type="compositionally biased region" description="Basic and acidic residues" evidence="1">
    <location>
        <begin position="106"/>
        <end position="123"/>
    </location>
</feature>
<evidence type="ECO:0000256" key="1">
    <source>
        <dbReference type="SAM" id="MobiDB-lite"/>
    </source>
</evidence>
<feature type="compositionally biased region" description="Polar residues" evidence="1">
    <location>
        <begin position="131"/>
        <end position="145"/>
    </location>
</feature>